<keyword evidence="3 7" id="KW-0812">Transmembrane</keyword>
<evidence type="ECO:0000313" key="11">
    <source>
        <dbReference type="Proteomes" id="UP001153328"/>
    </source>
</evidence>
<evidence type="ECO:0000256" key="4">
    <source>
        <dbReference type="ARBA" id="ARBA00022989"/>
    </source>
</evidence>
<gene>
    <name evidence="10" type="ORF">SBRY_20043</name>
</gene>
<sequence length="373" mass="38474">MSAPPSGSSGSSSSASPAPGYYPDPSIPNYIRYWNGSAWVPGTSRPAPEGVQTAPAQAVDESGPMFLDADPGAPAAVQGVPEVPAPAPAPAPSPAPAPAPAPPPAVEAPPVWPAPAQAGSDLPPISWGAPPEAGQRSAPYQQPRITPQPAPPPVPSWTQPAPHGEPPAPAPVPPQSGPPQPAPWAEQVHELAREGVTPWRPVADDPFGSARAQDRPGGLLRRFAARVVDTVVFAAVTGAAALPLGSAAYHHAKDKVDAAKLTGETVKVWLLDATTGLELGAVLLVAVVAGVLLEVLPTAKWGRTLGKKLTGLKVLDIEAQQPPGFAASLRRWLLRSVLNLLAVGLIGVAWAAFDRPWRQGWHDKAARTFVAAT</sequence>
<reference evidence="10" key="1">
    <citation type="submission" date="2021-06" db="EMBL/GenBank/DDBJ databases">
        <authorList>
            <person name="Arsene-Ploetze F."/>
        </authorList>
    </citation>
    <scope>NUCLEOTIDE SEQUENCE</scope>
    <source>
        <strain evidence="10">SBRY1</strain>
    </source>
</reference>
<evidence type="ECO:0000256" key="6">
    <source>
        <dbReference type="SAM" id="MobiDB-lite"/>
    </source>
</evidence>
<evidence type="ECO:0000313" key="10">
    <source>
        <dbReference type="EMBL" id="CAG7624347.1"/>
    </source>
</evidence>
<dbReference type="PANTHER" id="PTHR36115">
    <property type="entry name" value="PROLINE-RICH ANTIGEN HOMOLOG-RELATED"/>
    <property type="match status" value="1"/>
</dbReference>
<feature type="transmembrane region" description="Helical" evidence="7">
    <location>
        <begin position="223"/>
        <end position="244"/>
    </location>
</feature>
<dbReference type="PANTHER" id="PTHR36115:SF4">
    <property type="entry name" value="MEMBRANE PROTEIN"/>
    <property type="match status" value="1"/>
</dbReference>
<keyword evidence="2" id="KW-1003">Cell membrane</keyword>
<protein>
    <submittedName>
        <fullName evidence="10">Uncharacterized membrane protein YckC, RDD family</fullName>
    </submittedName>
</protein>
<accession>A0A9W4E6T5</accession>
<evidence type="ECO:0000256" key="5">
    <source>
        <dbReference type="ARBA" id="ARBA00023136"/>
    </source>
</evidence>
<feature type="compositionally biased region" description="Pro residues" evidence="6">
    <location>
        <begin position="83"/>
        <end position="113"/>
    </location>
</feature>
<feature type="compositionally biased region" description="Pro residues" evidence="6">
    <location>
        <begin position="163"/>
        <end position="182"/>
    </location>
</feature>
<feature type="compositionally biased region" description="Pro residues" evidence="6">
    <location>
        <begin position="146"/>
        <end position="155"/>
    </location>
</feature>
<dbReference type="InterPro" id="IPR051791">
    <property type="entry name" value="Pra-immunoreactive"/>
</dbReference>
<dbReference type="EMBL" id="CAJVAX010000012">
    <property type="protein sequence ID" value="CAG7624347.1"/>
    <property type="molecule type" value="Genomic_DNA"/>
</dbReference>
<dbReference type="RefSeq" id="WP_205042185.1">
    <property type="nucleotide sequence ID" value="NZ_CAJVAX010000012.1"/>
</dbReference>
<dbReference type="Pfam" id="PF10708">
    <property type="entry name" value="DUF2510"/>
    <property type="match status" value="1"/>
</dbReference>
<feature type="compositionally biased region" description="Low complexity" evidence="6">
    <location>
        <begin position="1"/>
        <end position="19"/>
    </location>
</feature>
<evidence type="ECO:0000256" key="2">
    <source>
        <dbReference type="ARBA" id="ARBA00022475"/>
    </source>
</evidence>
<keyword evidence="11" id="KW-1185">Reference proteome</keyword>
<evidence type="ECO:0000259" key="8">
    <source>
        <dbReference type="Pfam" id="PF06271"/>
    </source>
</evidence>
<keyword evidence="4 7" id="KW-1133">Transmembrane helix</keyword>
<comment type="subcellular location">
    <subcellularLocation>
        <location evidence="1">Cell membrane</location>
        <topology evidence="1">Multi-pass membrane protein</topology>
    </subcellularLocation>
</comment>
<evidence type="ECO:0000256" key="7">
    <source>
        <dbReference type="SAM" id="Phobius"/>
    </source>
</evidence>
<dbReference type="InterPro" id="IPR018929">
    <property type="entry name" value="DUF2510"/>
</dbReference>
<feature type="region of interest" description="Disordered" evidence="6">
    <location>
        <begin position="38"/>
        <end position="185"/>
    </location>
</feature>
<organism evidence="10 11">
    <name type="scientific">Actinacidiphila bryophytorum</name>
    <dbReference type="NCBI Taxonomy" id="1436133"/>
    <lineage>
        <taxon>Bacteria</taxon>
        <taxon>Bacillati</taxon>
        <taxon>Actinomycetota</taxon>
        <taxon>Actinomycetes</taxon>
        <taxon>Kitasatosporales</taxon>
        <taxon>Streptomycetaceae</taxon>
        <taxon>Actinacidiphila</taxon>
    </lineage>
</organism>
<dbReference type="AlphaFoldDB" id="A0A9W4E6T5"/>
<name>A0A9W4E6T5_9ACTN</name>
<proteinExistence type="predicted"/>
<evidence type="ECO:0000259" key="9">
    <source>
        <dbReference type="Pfam" id="PF10708"/>
    </source>
</evidence>
<dbReference type="Proteomes" id="UP001153328">
    <property type="component" value="Unassembled WGS sequence"/>
</dbReference>
<comment type="caution">
    <text evidence="10">The sequence shown here is derived from an EMBL/GenBank/DDBJ whole genome shotgun (WGS) entry which is preliminary data.</text>
</comment>
<feature type="compositionally biased region" description="Low complexity" evidence="6">
    <location>
        <begin position="71"/>
        <end position="82"/>
    </location>
</feature>
<dbReference type="Pfam" id="PF06271">
    <property type="entry name" value="RDD"/>
    <property type="match status" value="1"/>
</dbReference>
<feature type="transmembrane region" description="Helical" evidence="7">
    <location>
        <begin position="332"/>
        <end position="353"/>
    </location>
</feature>
<dbReference type="GO" id="GO:0005886">
    <property type="term" value="C:plasma membrane"/>
    <property type="evidence" value="ECO:0007669"/>
    <property type="project" value="UniProtKB-SubCell"/>
</dbReference>
<dbReference type="InterPro" id="IPR010432">
    <property type="entry name" value="RDD"/>
</dbReference>
<feature type="domain" description="RDD" evidence="8">
    <location>
        <begin position="217"/>
        <end position="366"/>
    </location>
</feature>
<feature type="transmembrane region" description="Helical" evidence="7">
    <location>
        <begin position="279"/>
        <end position="299"/>
    </location>
</feature>
<feature type="region of interest" description="Disordered" evidence="6">
    <location>
        <begin position="1"/>
        <end position="21"/>
    </location>
</feature>
<keyword evidence="5 7" id="KW-0472">Membrane</keyword>
<feature type="domain" description="DUF2510" evidence="9">
    <location>
        <begin position="19"/>
        <end position="49"/>
    </location>
</feature>
<evidence type="ECO:0000256" key="1">
    <source>
        <dbReference type="ARBA" id="ARBA00004651"/>
    </source>
</evidence>
<evidence type="ECO:0000256" key="3">
    <source>
        <dbReference type="ARBA" id="ARBA00022692"/>
    </source>
</evidence>